<dbReference type="Proteomes" id="UP000660729">
    <property type="component" value="Unassembled WGS sequence"/>
</dbReference>
<organism evidence="11 12">
    <name type="scientific">Pseudocercospora fuligena</name>
    <dbReference type="NCBI Taxonomy" id="685502"/>
    <lineage>
        <taxon>Eukaryota</taxon>
        <taxon>Fungi</taxon>
        <taxon>Dikarya</taxon>
        <taxon>Ascomycota</taxon>
        <taxon>Pezizomycotina</taxon>
        <taxon>Dothideomycetes</taxon>
        <taxon>Dothideomycetidae</taxon>
        <taxon>Mycosphaerellales</taxon>
        <taxon>Mycosphaerellaceae</taxon>
        <taxon>Pseudocercospora</taxon>
    </lineage>
</organism>
<dbReference type="OrthoDB" id="6612291at2759"/>
<evidence type="ECO:0000313" key="11">
    <source>
        <dbReference type="EMBL" id="KAF7186668.1"/>
    </source>
</evidence>
<feature type="transmembrane region" description="Helical" evidence="9">
    <location>
        <begin position="396"/>
        <end position="417"/>
    </location>
</feature>
<feature type="domain" description="Major facilitator superfamily (MFS) profile" evidence="10">
    <location>
        <begin position="77"/>
        <end position="520"/>
    </location>
</feature>
<evidence type="ECO:0000259" key="10">
    <source>
        <dbReference type="PROSITE" id="PS50850"/>
    </source>
</evidence>
<evidence type="ECO:0000256" key="7">
    <source>
        <dbReference type="RuleBase" id="RU003346"/>
    </source>
</evidence>
<evidence type="ECO:0000256" key="8">
    <source>
        <dbReference type="SAM" id="MobiDB-lite"/>
    </source>
</evidence>
<keyword evidence="3 7" id="KW-0813">Transport</keyword>
<gene>
    <name evidence="11" type="ORF">HII31_11900</name>
</gene>
<feature type="transmembrane region" description="Helical" evidence="9">
    <location>
        <begin position="158"/>
        <end position="181"/>
    </location>
</feature>
<comment type="caution">
    <text evidence="11">The sequence shown here is derived from an EMBL/GenBank/DDBJ whole genome shotgun (WGS) entry which is preliminary data.</text>
</comment>
<feature type="transmembrane region" description="Helical" evidence="9">
    <location>
        <begin position="423"/>
        <end position="451"/>
    </location>
</feature>
<dbReference type="InterPro" id="IPR020846">
    <property type="entry name" value="MFS_dom"/>
</dbReference>
<dbReference type="NCBIfam" id="TIGR00879">
    <property type="entry name" value="SP"/>
    <property type="match status" value="1"/>
</dbReference>
<dbReference type="SUPFAM" id="SSF103473">
    <property type="entry name" value="MFS general substrate transporter"/>
    <property type="match status" value="1"/>
</dbReference>
<dbReference type="Pfam" id="PF00083">
    <property type="entry name" value="Sugar_tr"/>
    <property type="match status" value="1"/>
</dbReference>
<dbReference type="PROSITE" id="PS50850">
    <property type="entry name" value="MFS"/>
    <property type="match status" value="1"/>
</dbReference>
<dbReference type="PANTHER" id="PTHR48022:SF5">
    <property type="entry name" value="ALPHA-GLUCOSIDES PERMEASE MPH2-RELATED"/>
    <property type="match status" value="1"/>
</dbReference>
<dbReference type="AlphaFoldDB" id="A0A8H6R8X1"/>
<feature type="compositionally biased region" description="Polar residues" evidence="8">
    <location>
        <begin position="13"/>
        <end position="31"/>
    </location>
</feature>
<feature type="transmembrane region" description="Helical" evidence="9">
    <location>
        <begin position="70"/>
        <end position="87"/>
    </location>
</feature>
<keyword evidence="5 9" id="KW-1133">Transmembrane helix</keyword>
<feature type="transmembrane region" description="Helical" evidence="9">
    <location>
        <begin position="334"/>
        <end position="355"/>
    </location>
</feature>
<name>A0A8H6R8X1_9PEZI</name>
<feature type="transmembrane region" description="Helical" evidence="9">
    <location>
        <begin position="493"/>
        <end position="514"/>
    </location>
</feature>
<feature type="transmembrane region" description="Helical" evidence="9">
    <location>
        <begin position="187"/>
        <end position="208"/>
    </location>
</feature>
<proteinExistence type="inferred from homology"/>
<dbReference type="PANTHER" id="PTHR48022">
    <property type="entry name" value="PLASTIDIC GLUCOSE TRANSPORTER 4"/>
    <property type="match status" value="1"/>
</dbReference>
<dbReference type="EMBL" id="JABCIY010000248">
    <property type="protein sequence ID" value="KAF7186668.1"/>
    <property type="molecule type" value="Genomic_DNA"/>
</dbReference>
<evidence type="ECO:0000313" key="12">
    <source>
        <dbReference type="Proteomes" id="UP000660729"/>
    </source>
</evidence>
<dbReference type="Gene3D" id="1.20.1250.20">
    <property type="entry name" value="MFS general substrate transporter like domains"/>
    <property type="match status" value="1"/>
</dbReference>
<feature type="transmembrane region" description="Helical" evidence="9">
    <location>
        <begin position="367"/>
        <end position="389"/>
    </location>
</feature>
<feature type="region of interest" description="Disordered" evidence="8">
    <location>
        <begin position="1"/>
        <end position="31"/>
    </location>
</feature>
<evidence type="ECO:0000256" key="6">
    <source>
        <dbReference type="ARBA" id="ARBA00023136"/>
    </source>
</evidence>
<dbReference type="InterPro" id="IPR005828">
    <property type="entry name" value="MFS_sugar_transport-like"/>
</dbReference>
<sequence>MEERQKEGIPQLRLNSSPVSPHTLSTPDKSPIVNASTAFLEDTTSHKGLAAAQAANDDEHALTFREATALFPKAILFSLGISLAIIMEGYDNSLLSNIFSLPQFREYFGKRLPNGDYQVSAGWQSATNAIGSVGGIFGLLLVGWMVERVGYRRSMHVGLALIVGAIFITFFAHNIITLFFGQLITGVPFGMFQGMASAYAADIAPLALRAVLTSFLNLCWCIGQFIATGAMKAALTRNDEWGFRIPFATQWFWPVPIAIIVFFAPESPWWLMRKGRRNETKAALKRLTAETMPEEQLENYLQLIDYTNEHEKHVQEGTTYYDLFKGSNFRRTEVAAMAWACQVASGIWLSGNITYFLEQAGFDSQHAFSFGLGMTGLTCVGTIASWFLSARIGRRTLYLVGLTGMLAIELMVGAMGIPRLSSGIGYASGVMLVLHSFIYSLTIGPVCFTIVPEVPSARLRQRTVVVARSAYQVLAIGANFLSPPMLNPTAWNLRGRAGFVWASICLIALTWTFFRLPECKDRTPMELDLLFERRTPTRAFKHAKVNAFRFTEHEMTAHTIQSE</sequence>
<dbReference type="GO" id="GO:0005351">
    <property type="term" value="F:carbohydrate:proton symporter activity"/>
    <property type="evidence" value="ECO:0007669"/>
    <property type="project" value="TreeGrafter"/>
</dbReference>
<feature type="transmembrane region" description="Helical" evidence="9">
    <location>
        <begin position="215"/>
        <end position="231"/>
    </location>
</feature>
<keyword evidence="12" id="KW-1185">Reference proteome</keyword>
<evidence type="ECO:0000256" key="3">
    <source>
        <dbReference type="ARBA" id="ARBA00022448"/>
    </source>
</evidence>
<feature type="transmembrane region" description="Helical" evidence="9">
    <location>
        <begin position="126"/>
        <end position="146"/>
    </location>
</feature>
<evidence type="ECO:0000256" key="1">
    <source>
        <dbReference type="ARBA" id="ARBA00004141"/>
    </source>
</evidence>
<dbReference type="FunFam" id="1.20.1250.20:FF:000078">
    <property type="entry name" value="MFS maltose transporter, putative"/>
    <property type="match status" value="1"/>
</dbReference>
<feature type="transmembrane region" description="Helical" evidence="9">
    <location>
        <begin position="251"/>
        <end position="271"/>
    </location>
</feature>
<keyword evidence="6 9" id="KW-0472">Membrane</keyword>
<dbReference type="InterPro" id="IPR036259">
    <property type="entry name" value="MFS_trans_sf"/>
</dbReference>
<evidence type="ECO:0000256" key="5">
    <source>
        <dbReference type="ARBA" id="ARBA00022989"/>
    </source>
</evidence>
<evidence type="ECO:0000256" key="9">
    <source>
        <dbReference type="SAM" id="Phobius"/>
    </source>
</evidence>
<keyword evidence="4 9" id="KW-0812">Transmembrane</keyword>
<dbReference type="InterPro" id="IPR003663">
    <property type="entry name" value="Sugar/inositol_transpt"/>
</dbReference>
<comment type="subcellular location">
    <subcellularLocation>
        <location evidence="1">Membrane</location>
        <topology evidence="1">Multi-pass membrane protein</topology>
    </subcellularLocation>
</comment>
<accession>A0A8H6R8X1</accession>
<dbReference type="GO" id="GO:0016020">
    <property type="term" value="C:membrane"/>
    <property type="evidence" value="ECO:0007669"/>
    <property type="project" value="UniProtKB-SubCell"/>
</dbReference>
<evidence type="ECO:0000256" key="4">
    <source>
        <dbReference type="ARBA" id="ARBA00022692"/>
    </source>
</evidence>
<feature type="transmembrane region" description="Helical" evidence="9">
    <location>
        <begin position="463"/>
        <end position="481"/>
    </location>
</feature>
<comment type="similarity">
    <text evidence="2 7">Belongs to the major facilitator superfamily. Sugar transporter (TC 2.A.1.1) family.</text>
</comment>
<dbReference type="InterPro" id="IPR050360">
    <property type="entry name" value="MFS_Sugar_Transporters"/>
</dbReference>
<evidence type="ECO:0000256" key="2">
    <source>
        <dbReference type="ARBA" id="ARBA00010992"/>
    </source>
</evidence>
<protein>
    <submittedName>
        <fullName evidence="11">Maltose permease MAL31</fullName>
    </submittedName>
</protein>
<reference evidence="11" key="1">
    <citation type="submission" date="2020-04" db="EMBL/GenBank/DDBJ databases">
        <title>Draft genome resource of the tomato pathogen Pseudocercospora fuligena.</title>
        <authorList>
            <person name="Zaccaron A."/>
        </authorList>
    </citation>
    <scope>NUCLEOTIDE SEQUENCE</scope>
    <source>
        <strain evidence="11">PF001</strain>
    </source>
</reference>